<protein>
    <submittedName>
        <fullName evidence="1">Uncharacterized protein</fullName>
    </submittedName>
</protein>
<name>A0A6A6B2H3_9PEZI</name>
<dbReference type="AlphaFoldDB" id="A0A6A6B2H3"/>
<proteinExistence type="predicted"/>
<reference evidence="1" key="1">
    <citation type="journal article" date="2020" name="Stud. Mycol.">
        <title>101 Dothideomycetes genomes: a test case for predicting lifestyles and emergence of pathogens.</title>
        <authorList>
            <person name="Haridas S."/>
            <person name="Albert R."/>
            <person name="Binder M."/>
            <person name="Bloem J."/>
            <person name="Labutti K."/>
            <person name="Salamov A."/>
            <person name="Andreopoulos B."/>
            <person name="Baker S."/>
            <person name="Barry K."/>
            <person name="Bills G."/>
            <person name="Bluhm B."/>
            <person name="Cannon C."/>
            <person name="Castanera R."/>
            <person name="Culley D."/>
            <person name="Daum C."/>
            <person name="Ezra D."/>
            <person name="Gonzalez J."/>
            <person name="Henrissat B."/>
            <person name="Kuo A."/>
            <person name="Liang C."/>
            <person name="Lipzen A."/>
            <person name="Lutzoni F."/>
            <person name="Magnuson J."/>
            <person name="Mondo S."/>
            <person name="Nolan M."/>
            <person name="Ohm R."/>
            <person name="Pangilinan J."/>
            <person name="Park H.-J."/>
            <person name="Ramirez L."/>
            <person name="Alfaro M."/>
            <person name="Sun H."/>
            <person name="Tritt A."/>
            <person name="Yoshinaga Y."/>
            <person name="Zwiers L.-H."/>
            <person name="Turgeon B."/>
            <person name="Goodwin S."/>
            <person name="Spatafora J."/>
            <person name="Crous P."/>
            <person name="Grigoriev I."/>
        </authorList>
    </citation>
    <scope>NUCLEOTIDE SEQUENCE</scope>
    <source>
        <strain evidence="1">CBS 121167</strain>
    </source>
</reference>
<organism evidence="1 2">
    <name type="scientific">Aplosporella prunicola CBS 121167</name>
    <dbReference type="NCBI Taxonomy" id="1176127"/>
    <lineage>
        <taxon>Eukaryota</taxon>
        <taxon>Fungi</taxon>
        <taxon>Dikarya</taxon>
        <taxon>Ascomycota</taxon>
        <taxon>Pezizomycotina</taxon>
        <taxon>Dothideomycetes</taxon>
        <taxon>Dothideomycetes incertae sedis</taxon>
        <taxon>Botryosphaeriales</taxon>
        <taxon>Aplosporellaceae</taxon>
        <taxon>Aplosporella</taxon>
    </lineage>
</organism>
<dbReference type="Pfam" id="PF26639">
    <property type="entry name" value="Het-6_barrel"/>
    <property type="match status" value="1"/>
</dbReference>
<accession>A0A6A6B2H3</accession>
<gene>
    <name evidence="1" type="ORF">K452DRAFT_217023</name>
</gene>
<evidence type="ECO:0000313" key="2">
    <source>
        <dbReference type="Proteomes" id="UP000799438"/>
    </source>
</evidence>
<keyword evidence="2" id="KW-1185">Reference proteome</keyword>
<feature type="non-terminal residue" evidence="1">
    <location>
        <position position="58"/>
    </location>
</feature>
<dbReference type="RefSeq" id="XP_033394115.1">
    <property type="nucleotide sequence ID" value="XM_033536264.1"/>
</dbReference>
<sequence length="58" mass="6205">FTTAQGFMGIGPAAMAVEDRVVILYGSIVPLILRRCESSGNFKLVGECYVHGIMEGEA</sequence>
<dbReference type="OrthoDB" id="2157530at2759"/>
<feature type="non-terminal residue" evidence="1">
    <location>
        <position position="1"/>
    </location>
</feature>
<dbReference type="Proteomes" id="UP000799438">
    <property type="component" value="Unassembled WGS sequence"/>
</dbReference>
<dbReference type="GeneID" id="54293760"/>
<evidence type="ECO:0000313" key="1">
    <source>
        <dbReference type="EMBL" id="KAF2138402.1"/>
    </source>
</evidence>
<dbReference type="EMBL" id="ML995497">
    <property type="protein sequence ID" value="KAF2138402.1"/>
    <property type="molecule type" value="Genomic_DNA"/>
</dbReference>